<dbReference type="RefSeq" id="WP_085031094.1">
    <property type="nucleotide sequence ID" value="NZ_CP020772.1"/>
</dbReference>
<dbReference type="OrthoDB" id="9757546at2"/>
<keyword evidence="1" id="KW-0479">Metal-binding</keyword>
<dbReference type="PROSITE" id="PS00079">
    <property type="entry name" value="MULTICOPPER_OXIDASE1"/>
    <property type="match status" value="1"/>
</dbReference>
<accession>A0A1W5ZZ62</accession>
<dbReference type="KEGG" id="hmn:HM131_18095"/>
<evidence type="ECO:0000256" key="4">
    <source>
        <dbReference type="SAM" id="MobiDB-lite"/>
    </source>
</evidence>
<feature type="domain" description="Plastocyanin-like" evidence="5">
    <location>
        <begin position="218"/>
        <end position="309"/>
    </location>
</feature>
<dbReference type="InterPro" id="IPR033138">
    <property type="entry name" value="Cu_oxidase_CS"/>
</dbReference>
<evidence type="ECO:0000259" key="5">
    <source>
        <dbReference type="Pfam" id="PF00394"/>
    </source>
</evidence>
<sequence>MMKRKVIGSVLIAILLLMGGWLYFNTPFASSQDDQSLPANVNQEGVSIVDLKRQKAGDRPIKTINLTAESTTWSLDQNKQVEAWTYNGKVPGEPIRVTEGDFVRVHLKNKLNVPVTIHWHGMILPNQMDGVPGLTQNAVQPGGTFTYEFVANDAGTYWYHSHQHSSKQVDKGLYGPLVIEEKDKATQQDKTYILDEWAVNQEKQSLSNMGGMMMGSMSGDGEADTKEMYDTLTVNGKSAAAIKPLEMEAGETARLRFINAGYRKHRLVFPKSSIRVMAIDGEEVKGEENSSNTVEVAPGERIDVAYTKQGNEPELIGEDPQWQDADQMRIPVVSKDGATPGGSSKTTVPTPSSITDGTSNGSEKLLFNGKPKVDVSYQMDLSMGMNMGEGMVFQINDEVFPDTPMIKVEEGDVVKVKIKNSGRLNHPMHLHGHRFQVASKNGQPYQDPIVKDLIQVEPGEEYTVYFKANNKGEWLFHCHDNNHADRGMVTIVDYQGVYSPFELGGEKNNQP</sequence>
<dbReference type="InterPro" id="IPR001117">
    <property type="entry name" value="Cu-oxidase_2nd"/>
</dbReference>
<dbReference type="Pfam" id="PF00394">
    <property type="entry name" value="Cu-oxidase"/>
    <property type="match status" value="1"/>
</dbReference>
<protein>
    <recommendedName>
        <fullName evidence="10">Copper-containing nitrite reductase</fullName>
    </recommendedName>
</protein>
<dbReference type="PANTHER" id="PTHR11709:SF394">
    <property type="entry name" value="FI03373P-RELATED"/>
    <property type="match status" value="1"/>
</dbReference>
<dbReference type="PROSITE" id="PS00080">
    <property type="entry name" value="MULTICOPPER_OXIDASE2"/>
    <property type="match status" value="1"/>
</dbReference>
<evidence type="ECO:0008006" key="10">
    <source>
        <dbReference type="Google" id="ProtNLM"/>
    </source>
</evidence>
<dbReference type="SUPFAM" id="SSF49503">
    <property type="entry name" value="Cupredoxins"/>
    <property type="match status" value="3"/>
</dbReference>
<dbReference type="CDD" id="cd04202">
    <property type="entry name" value="CuRO_D2_2dMcoN_like"/>
    <property type="match status" value="1"/>
</dbReference>
<dbReference type="EMBL" id="CP020772">
    <property type="protein sequence ID" value="ARI78635.1"/>
    <property type="molecule type" value="Genomic_DNA"/>
</dbReference>
<feature type="region of interest" description="Disordered" evidence="4">
    <location>
        <begin position="334"/>
        <end position="367"/>
    </location>
</feature>
<evidence type="ECO:0000256" key="3">
    <source>
        <dbReference type="ARBA" id="ARBA00023008"/>
    </source>
</evidence>
<feature type="domain" description="Plastocyanin-like" evidence="6">
    <location>
        <begin position="389"/>
        <end position="491"/>
    </location>
</feature>
<name>A0A1W5ZZ62_9BACI</name>
<organism evidence="8 9">
    <name type="scientific">Halobacillus mangrovi</name>
    <dbReference type="NCBI Taxonomy" id="402384"/>
    <lineage>
        <taxon>Bacteria</taxon>
        <taxon>Bacillati</taxon>
        <taxon>Bacillota</taxon>
        <taxon>Bacilli</taxon>
        <taxon>Bacillales</taxon>
        <taxon>Bacillaceae</taxon>
        <taxon>Halobacillus</taxon>
    </lineage>
</organism>
<dbReference type="Proteomes" id="UP000192527">
    <property type="component" value="Chromosome"/>
</dbReference>
<dbReference type="GO" id="GO:0016491">
    <property type="term" value="F:oxidoreductase activity"/>
    <property type="evidence" value="ECO:0007669"/>
    <property type="project" value="UniProtKB-KW"/>
</dbReference>
<reference evidence="8 9" key="1">
    <citation type="submission" date="2017-04" db="EMBL/GenBank/DDBJ databases">
        <title>The whole genome sequencing and assembly of Halobacillus mangrovi strain.</title>
        <authorList>
            <person name="Lee S.-J."/>
            <person name="Park M.-K."/>
            <person name="Kim J.-Y."/>
            <person name="Lee Y.-J."/>
            <person name="Yi H."/>
            <person name="Bahn Y.-S."/>
            <person name="Kim J.F."/>
            <person name="Lee D.-W."/>
        </authorList>
    </citation>
    <scope>NUCLEOTIDE SEQUENCE [LARGE SCALE GENOMIC DNA]</scope>
    <source>
        <strain evidence="8 9">KTB 131</strain>
    </source>
</reference>
<evidence type="ECO:0000256" key="2">
    <source>
        <dbReference type="ARBA" id="ARBA00023002"/>
    </source>
</evidence>
<dbReference type="AlphaFoldDB" id="A0A1W5ZZ62"/>
<evidence type="ECO:0000313" key="9">
    <source>
        <dbReference type="Proteomes" id="UP000192527"/>
    </source>
</evidence>
<dbReference type="Gene3D" id="2.60.40.420">
    <property type="entry name" value="Cupredoxins - blue copper proteins"/>
    <property type="match status" value="2"/>
</dbReference>
<dbReference type="CDD" id="cd13860">
    <property type="entry name" value="CuRO_1_2dMco_1"/>
    <property type="match status" value="1"/>
</dbReference>
<feature type="compositionally biased region" description="Polar residues" evidence="4">
    <location>
        <begin position="341"/>
        <end position="362"/>
    </location>
</feature>
<dbReference type="InterPro" id="IPR008972">
    <property type="entry name" value="Cupredoxin"/>
</dbReference>
<evidence type="ECO:0000256" key="1">
    <source>
        <dbReference type="ARBA" id="ARBA00022723"/>
    </source>
</evidence>
<dbReference type="PANTHER" id="PTHR11709">
    <property type="entry name" value="MULTI-COPPER OXIDASE"/>
    <property type="match status" value="1"/>
</dbReference>
<dbReference type="Pfam" id="PF07732">
    <property type="entry name" value="Cu-oxidase_3"/>
    <property type="match status" value="1"/>
</dbReference>
<evidence type="ECO:0000259" key="7">
    <source>
        <dbReference type="Pfam" id="PF07732"/>
    </source>
</evidence>
<dbReference type="InterPro" id="IPR011707">
    <property type="entry name" value="Cu-oxidase-like_N"/>
</dbReference>
<evidence type="ECO:0000259" key="6">
    <source>
        <dbReference type="Pfam" id="PF07731"/>
    </source>
</evidence>
<gene>
    <name evidence="8" type="ORF">HM131_18095</name>
</gene>
<dbReference type="STRING" id="402384.HM131_18095"/>
<dbReference type="Pfam" id="PF07731">
    <property type="entry name" value="Cu-oxidase_2"/>
    <property type="match status" value="1"/>
</dbReference>
<keyword evidence="2" id="KW-0560">Oxidoreductase</keyword>
<evidence type="ECO:0000313" key="8">
    <source>
        <dbReference type="EMBL" id="ARI78635.1"/>
    </source>
</evidence>
<dbReference type="GO" id="GO:0005507">
    <property type="term" value="F:copper ion binding"/>
    <property type="evidence" value="ECO:0007669"/>
    <property type="project" value="InterPro"/>
</dbReference>
<proteinExistence type="predicted"/>
<dbReference type="InterPro" id="IPR011706">
    <property type="entry name" value="Cu-oxidase_C"/>
</dbReference>
<feature type="domain" description="Plastocyanin-like" evidence="7">
    <location>
        <begin position="69"/>
        <end position="183"/>
    </location>
</feature>
<keyword evidence="3" id="KW-0186">Copper</keyword>
<dbReference type="InterPro" id="IPR045087">
    <property type="entry name" value="Cu-oxidase_fam"/>
</dbReference>
<keyword evidence="9" id="KW-1185">Reference proteome</keyword>
<dbReference type="InterPro" id="IPR002355">
    <property type="entry name" value="Cu_oxidase_Cu_BS"/>
</dbReference>